<comment type="similarity">
    <text evidence="1">Belongs to the LysR transcriptional regulatory family.</text>
</comment>
<sequence>MLDLDPYLLRAFLAVAEIGTVSGAAATLNRTQAAVSMQLRKLEDLVGVRLFSRSQKGLSLTAQGQIMLPYAREIVRLGDEAGKRLSGKTIRDRIRLGVVEDFAAGHLIRILRNFRDQNPDIEIDIIIEPNRRLAALFNDGLLDLAVCDVTCLSRKPALVWTEYMMWTVRSDFVVDAGEPLPIIMFDEGCPWTIPVTGALSQRGIKWKTACVASTLVAVAAAVRVGVGIAPMIANTQPEGCRTLDKSSDLPGPVRIEIGLYNQPDMAEGARYLVDFITRHAAMLPA</sequence>
<reference evidence="6 7" key="1">
    <citation type="submission" date="2019-12" db="EMBL/GenBank/DDBJ databases">
        <title>Shinella granuli gen. nov., sp. nov., and proposal of the reclassification of Zoogloea ramigera ATCC 19623 as Shinella zoogloeoides sp. nov.</title>
        <authorList>
            <person name="Gao J."/>
        </authorList>
    </citation>
    <scope>NUCLEOTIDE SEQUENCE [LARGE SCALE GENOMIC DNA]</scope>
    <source>
        <strain evidence="6 7">DSM 287</strain>
    </source>
</reference>
<organism evidence="6 7">
    <name type="scientific">Shinella zoogloeoides</name>
    <name type="common">Crabtreella saccharophila</name>
    <dbReference type="NCBI Taxonomy" id="352475"/>
    <lineage>
        <taxon>Bacteria</taxon>
        <taxon>Pseudomonadati</taxon>
        <taxon>Pseudomonadota</taxon>
        <taxon>Alphaproteobacteria</taxon>
        <taxon>Hyphomicrobiales</taxon>
        <taxon>Rhizobiaceae</taxon>
        <taxon>Shinella</taxon>
    </lineage>
</organism>
<evidence type="ECO:0000313" key="6">
    <source>
        <dbReference type="EMBL" id="MXO00993.1"/>
    </source>
</evidence>
<dbReference type="FunFam" id="1.10.10.10:FF:000001">
    <property type="entry name" value="LysR family transcriptional regulator"/>
    <property type="match status" value="1"/>
</dbReference>
<dbReference type="Proteomes" id="UP000440304">
    <property type="component" value="Unassembled WGS sequence"/>
</dbReference>
<dbReference type="EMBL" id="WUML01000008">
    <property type="protein sequence ID" value="MXO00993.1"/>
    <property type="molecule type" value="Genomic_DNA"/>
</dbReference>
<dbReference type="Gene3D" id="3.40.190.10">
    <property type="entry name" value="Periplasmic binding protein-like II"/>
    <property type="match status" value="2"/>
</dbReference>
<comment type="caution">
    <text evidence="6">The sequence shown here is derived from an EMBL/GenBank/DDBJ whole genome shotgun (WGS) entry which is preliminary data.</text>
</comment>
<dbReference type="InterPro" id="IPR000847">
    <property type="entry name" value="LysR_HTH_N"/>
</dbReference>
<dbReference type="PRINTS" id="PR00039">
    <property type="entry name" value="HTHLYSR"/>
</dbReference>
<dbReference type="PANTHER" id="PTHR30579">
    <property type="entry name" value="TRANSCRIPTIONAL REGULATOR"/>
    <property type="match status" value="1"/>
</dbReference>
<dbReference type="SUPFAM" id="SSF46785">
    <property type="entry name" value="Winged helix' DNA-binding domain"/>
    <property type="match status" value="1"/>
</dbReference>
<dbReference type="InterPro" id="IPR036390">
    <property type="entry name" value="WH_DNA-bd_sf"/>
</dbReference>
<keyword evidence="3" id="KW-0238">DNA-binding</keyword>
<dbReference type="GO" id="GO:0003677">
    <property type="term" value="F:DNA binding"/>
    <property type="evidence" value="ECO:0007669"/>
    <property type="project" value="UniProtKB-KW"/>
</dbReference>
<evidence type="ECO:0000256" key="1">
    <source>
        <dbReference type="ARBA" id="ARBA00009437"/>
    </source>
</evidence>
<feature type="domain" description="HTH lysR-type" evidence="5">
    <location>
        <begin position="4"/>
        <end position="61"/>
    </location>
</feature>
<dbReference type="AlphaFoldDB" id="A0A6N8TCJ6"/>
<evidence type="ECO:0000256" key="4">
    <source>
        <dbReference type="ARBA" id="ARBA00023163"/>
    </source>
</evidence>
<dbReference type="PANTHER" id="PTHR30579:SF7">
    <property type="entry name" value="HTH-TYPE TRANSCRIPTIONAL REGULATOR LRHA-RELATED"/>
    <property type="match status" value="1"/>
</dbReference>
<protein>
    <submittedName>
        <fullName evidence="6">LysR family transcriptional regulator</fullName>
    </submittedName>
</protein>
<gene>
    <name evidence="6" type="ORF">GR156_11805</name>
</gene>
<evidence type="ECO:0000259" key="5">
    <source>
        <dbReference type="PROSITE" id="PS50931"/>
    </source>
</evidence>
<dbReference type="Pfam" id="PF03466">
    <property type="entry name" value="LysR_substrate"/>
    <property type="match status" value="1"/>
</dbReference>
<keyword evidence="4" id="KW-0804">Transcription</keyword>
<dbReference type="SUPFAM" id="SSF53850">
    <property type="entry name" value="Periplasmic binding protein-like II"/>
    <property type="match status" value="1"/>
</dbReference>
<dbReference type="GO" id="GO:0003700">
    <property type="term" value="F:DNA-binding transcription factor activity"/>
    <property type="evidence" value="ECO:0007669"/>
    <property type="project" value="InterPro"/>
</dbReference>
<evidence type="ECO:0000256" key="2">
    <source>
        <dbReference type="ARBA" id="ARBA00023015"/>
    </source>
</evidence>
<dbReference type="InterPro" id="IPR005119">
    <property type="entry name" value="LysR_subst-bd"/>
</dbReference>
<dbReference type="InterPro" id="IPR050176">
    <property type="entry name" value="LTTR"/>
</dbReference>
<proteinExistence type="inferred from homology"/>
<dbReference type="RefSeq" id="WP_160786373.1">
    <property type="nucleotide sequence ID" value="NZ_CP086610.1"/>
</dbReference>
<keyword evidence="2" id="KW-0805">Transcription regulation</keyword>
<dbReference type="PROSITE" id="PS50931">
    <property type="entry name" value="HTH_LYSR"/>
    <property type="match status" value="1"/>
</dbReference>
<dbReference type="Pfam" id="PF00126">
    <property type="entry name" value="HTH_1"/>
    <property type="match status" value="1"/>
</dbReference>
<name>A0A6N8TCJ6_SHIZO</name>
<evidence type="ECO:0000256" key="3">
    <source>
        <dbReference type="ARBA" id="ARBA00023125"/>
    </source>
</evidence>
<dbReference type="Gene3D" id="1.10.10.10">
    <property type="entry name" value="Winged helix-like DNA-binding domain superfamily/Winged helix DNA-binding domain"/>
    <property type="match status" value="1"/>
</dbReference>
<dbReference type="InterPro" id="IPR036388">
    <property type="entry name" value="WH-like_DNA-bd_sf"/>
</dbReference>
<accession>A0A6N8TCJ6</accession>
<dbReference type="OrthoDB" id="8097684at2"/>
<evidence type="ECO:0000313" key="7">
    <source>
        <dbReference type="Proteomes" id="UP000440304"/>
    </source>
</evidence>